<keyword evidence="1" id="KW-0645">Protease</keyword>
<gene>
    <name evidence="1" type="ORF">D6D85_07455</name>
</gene>
<keyword evidence="1" id="KW-0378">Hydrolase</keyword>
<name>A0A3R9R4T3_9CREN</name>
<dbReference type="Proteomes" id="UP000277582">
    <property type="component" value="Unassembled WGS sequence"/>
</dbReference>
<dbReference type="GO" id="GO:0004180">
    <property type="term" value="F:carboxypeptidase activity"/>
    <property type="evidence" value="ECO:0007669"/>
    <property type="project" value="UniProtKB-KW"/>
</dbReference>
<dbReference type="EMBL" id="RCOS01000087">
    <property type="protein sequence ID" value="RSN74681.1"/>
    <property type="molecule type" value="Genomic_DNA"/>
</dbReference>
<sequence length="327" mass="34899">MWRSRARRDKMRQKLLPIFLILLLSISAVSASAQGIPVGVYGYVYMPDGSPAAGASVTVSGGGDTAITTTDSSGQYHVVLTVSSIPVTVTVMASKGGYSGTASATGEGTIRVDVRLSAPSPAVVVVPAAAAPFNFTLEISPLSDAAQQGVSKQVKITVNLVSGSPELVSLKATGIPPGASGEFSPSSGYPTFTSILTISTSESTPPGTYTIKIEAEGGGLKREAVYTLNVIPKIPPIQYFMDHLGNLTGKTVVYRKVIEGKTVEVVVDYRTIIKYEKTGYCGLENMPPAYSIDEQIKQWKAGYSKNRMYYGVDGCWYWVYFPATYKE</sequence>
<keyword evidence="1" id="KW-0121">Carboxypeptidase</keyword>
<protein>
    <submittedName>
        <fullName evidence="1">Carboxypeptidase regulatory-like domain-containing protein</fullName>
    </submittedName>
</protein>
<dbReference type="RefSeq" id="WP_125671388.1">
    <property type="nucleotide sequence ID" value="NZ_RCOS01000087.1"/>
</dbReference>
<comment type="caution">
    <text evidence="1">The sequence shown here is derived from an EMBL/GenBank/DDBJ whole genome shotgun (WGS) entry which is preliminary data.</text>
</comment>
<accession>A0A3R9R4T3</accession>
<evidence type="ECO:0000313" key="1">
    <source>
        <dbReference type="EMBL" id="RSN74681.1"/>
    </source>
</evidence>
<evidence type="ECO:0000313" key="2">
    <source>
        <dbReference type="Proteomes" id="UP000277582"/>
    </source>
</evidence>
<dbReference type="AlphaFoldDB" id="A0A3R9R4T3"/>
<reference evidence="1 2" key="1">
    <citation type="submission" date="2018-10" db="EMBL/GenBank/DDBJ databases">
        <title>Co-occurring genomic capacity for anaerobic methane metabolism and dissimilatory sulfite reduction discovered in the Korarchaeota.</title>
        <authorList>
            <person name="Mckay L.J."/>
            <person name="Dlakic M."/>
            <person name="Fields M.W."/>
            <person name="Delmont T.O."/>
            <person name="Eren A.M."/>
            <person name="Jay Z.J."/>
            <person name="Klingelsmith K.B."/>
            <person name="Rusch D.B."/>
            <person name="Inskeep W.P."/>
        </authorList>
    </citation>
    <scope>NUCLEOTIDE SEQUENCE [LARGE SCALE GENOMIC DNA]</scope>
    <source>
        <strain evidence="1 2">MDKW</strain>
    </source>
</reference>
<proteinExistence type="predicted"/>
<keyword evidence="2" id="KW-1185">Reference proteome</keyword>
<dbReference type="SUPFAM" id="SSF49464">
    <property type="entry name" value="Carboxypeptidase regulatory domain-like"/>
    <property type="match status" value="1"/>
</dbReference>
<dbReference type="Gene3D" id="2.60.40.1120">
    <property type="entry name" value="Carboxypeptidase-like, regulatory domain"/>
    <property type="match status" value="1"/>
</dbReference>
<organism evidence="1 2">
    <name type="scientific">Candidatus Methanodesulfokora washburnensis</name>
    <dbReference type="NCBI Taxonomy" id="2478471"/>
    <lineage>
        <taxon>Archaea</taxon>
        <taxon>Thermoproteota</taxon>
        <taxon>Candidatus Korarchaeia</taxon>
        <taxon>Candidatus Korarchaeia incertae sedis</taxon>
        <taxon>Candidatus Methanodesulfokora</taxon>
    </lineage>
</organism>
<dbReference type="InterPro" id="IPR008969">
    <property type="entry name" value="CarboxyPept-like_regulatory"/>
</dbReference>